<protein>
    <submittedName>
        <fullName evidence="2">DUF3078 domain-containing protein</fullName>
    </submittedName>
</protein>
<proteinExistence type="predicted"/>
<dbReference type="EMBL" id="RYDJ01000001">
    <property type="protein sequence ID" value="RTZ08216.1"/>
    <property type="molecule type" value="Genomic_DNA"/>
</dbReference>
<keyword evidence="1" id="KW-0732">Signal</keyword>
<feature type="signal peptide" evidence="1">
    <location>
        <begin position="1"/>
        <end position="21"/>
    </location>
</feature>
<evidence type="ECO:0000313" key="2">
    <source>
        <dbReference type="EMBL" id="RTZ08216.1"/>
    </source>
</evidence>
<gene>
    <name evidence="2" type="ORF">EKL98_02550</name>
</gene>
<evidence type="ECO:0000313" key="3">
    <source>
        <dbReference type="Proteomes" id="UP000280825"/>
    </source>
</evidence>
<dbReference type="RefSeq" id="WP_126561462.1">
    <property type="nucleotide sequence ID" value="NZ_RYDJ01000001.1"/>
</dbReference>
<dbReference type="InterPro" id="IPR021428">
    <property type="entry name" value="DUF3078"/>
</dbReference>
<sequence>MKLLPTAFLLFLFSVSINSFSQEATVSTMKTALEPVTTLTKVKKPLTVVINIRTKKPHVPLSYWTKKNSLGFDISEVAFINWSPGGTSSVSGLFNGKFLRTYNRSNYNWTNELLIRYGLNKQDRIEVRKTDDAFLLNSTFGYRKDTLSNWYHSAKLNFNTQFTNGYSYPNTETAISKPFAPAYAFMGIGAENINKEKKRTFYISPFTFKTTLVLDQRLANQGAFGVSKAIYDLNGNLIEKGEKSRTELGFLFTGHLKKEIFKNIHLENRLSLYSDYVNHFGNIDIDYDLQFELVVNQYVKANIGAHIIYDDDIKSKREIAGIQVTEGPKVQVRQAIGVGIQYLF</sequence>
<organism evidence="2 3">
    <name type="scientific">Flavobacterium bomense</name>
    <dbReference type="NCBI Taxonomy" id="2497483"/>
    <lineage>
        <taxon>Bacteria</taxon>
        <taxon>Pseudomonadati</taxon>
        <taxon>Bacteroidota</taxon>
        <taxon>Flavobacteriia</taxon>
        <taxon>Flavobacteriales</taxon>
        <taxon>Flavobacteriaceae</taxon>
        <taxon>Flavobacterium</taxon>
    </lineage>
</organism>
<dbReference type="Proteomes" id="UP000280825">
    <property type="component" value="Unassembled WGS sequence"/>
</dbReference>
<dbReference type="Pfam" id="PF11276">
    <property type="entry name" value="DUF3078"/>
    <property type="match status" value="1"/>
</dbReference>
<accession>A0A432CR88</accession>
<reference evidence="2 3" key="1">
    <citation type="submission" date="2018-12" db="EMBL/GenBank/DDBJ databases">
        <title>Flavobacterium sp. nov., isolated from glacier ice.</title>
        <authorList>
            <person name="Liu Q."/>
            <person name="Xin Y.-H."/>
        </authorList>
    </citation>
    <scope>NUCLEOTIDE SEQUENCE [LARGE SCALE GENOMIC DNA]</scope>
    <source>
        <strain evidence="2 3">RB1N8</strain>
    </source>
</reference>
<evidence type="ECO:0000256" key="1">
    <source>
        <dbReference type="SAM" id="SignalP"/>
    </source>
</evidence>
<comment type="caution">
    <text evidence="2">The sequence shown here is derived from an EMBL/GenBank/DDBJ whole genome shotgun (WGS) entry which is preliminary data.</text>
</comment>
<keyword evidence="3" id="KW-1185">Reference proteome</keyword>
<dbReference type="AlphaFoldDB" id="A0A432CR88"/>
<feature type="chain" id="PRO_5019125407" evidence="1">
    <location>
        <begin position="22"/>
        <end position="344"/>
    </location>
</feature>
<name>A0A432CR88_9FLAO</name>